<dbReference type="AlphaFoldDB" id="R8B4D4"/>
<accession>R8B4D4</accession>
<evidence type="ECO:0000313" key="1">
    <source>
        <dbReference type="EMBL" id="EON93457.1"/>
    </source>
</evidence>
<proteinExistence type="predicted"/>
<dbReference type="eggNOG" id="ENOG502ZMDP">
    <property type="taxonomic scope" value="Bacteria"/>
</dbReference>
<comment type="caution">
    <text evidence="1">The sequence shown here is derived from an EMBL/GenBank/DDBJ whole genome shotgun (WGS) entry which is preliminary data.</text>
</comment>
<dbReference type="Proteomes" id="UP000016540">
    <property type="component" value="Unassembled WGS sequence"/>
</dbReference>
<keyword evidence="2" id="KW-1185">Reference proteome</keyword>
<name>R8B4D4_9GAMM</name>
<dbReference type="PATRIC" id="fig|1318628.3.peg.1095"/>
<reference evidence="1 2" key="1">
    <citation type="journal article" date="2013" name="Genome Announc.">
        <title>Draft Genome Sequence of the Moderately Halophilic Bacterium Marinobacter lipolyticus Strain SM19.</title>
        <authorList>
            <person name="Papke R.T."/>
            <person name="de la Haba R.R."/>
            <person name="Infante-Dominguez C."/>
            <person name="Perez D."/>
            <person name="Sanchez-Porro C."/>
            <person name="Lapierre P."/>
            <person name="Ventosa A."/>
        </authorList>
    </citation>
    <scope>NUCLEOTIDE SEQUENCE [LARGE SCALE GENOMIC DNA]</scope>
    <source>
        <strain evidence="1 2">SM19</strain>
    </source>
</reference>
<organism evidence="1 2">
    <name type="scientific">Marinobacter lipolyticus SM19</name>
    <dbReference type="NCBI Taxonomy" id="1318628"/>
    <lineage>
        <taxon>Bacteria</taxon>
        <taxon>Pseudomonadati</taxon>
        <taxon>Pseudomonadota</taxon>
        <taxon>Gammaproteobacteria</taxon>
        <taxon>Pseudomonadales</taxon>
        <taxon>Marinobacteraceae</taxon>
        <taxon>Marinobacter</taxon>
    </lineage>
</organism>
<dbReference type="OrthoDB" id="6191808at2"/>
<sequence length="413" mass="45394">MKRLLTFIVVVVLLGWLLFKAAVWWLADQRLAEARDAMESIGVIERGRISSGIEGRLLLIGASYQDFRLAQSVDIGRLVFDAGSPLALLMVLADPGRVPAAWSLRAENVELSLEATMFRNWVTTSGEATPALFAPVCGPDHRQQLGSGDLVRMGVNGIAGEALIRQTPERLYLELTTASTGSLEINWPGARVDVMNRERMVQGGDGPMTVTLRDGGLMRRVAAYCARESSVATTEWTSIVMDAFRQALNARGYEASAQLLALYRQWLTEGGELTLVLDPEQPIVGVPVQRVEQERPLGLRVSYNGQAVPDVYLKEVEPPEPVVSEKALQPVVPEDTNNRMAGWYPAEVAKAGRWIGHTVRVTLSNDNVVEGRLVSVGEQTLEVARTVGGGEIAYPMMIRAIDMFEVWQRGQTR</sequence>
<protein>
    <submittedName>
        <fullName evidence="1">Acetylornithine deacetylase</fullName>
    </submittedName>
</protein>
<dbReference type="STRING" id="1318628.MARLIPOL_05465"/>
<dbReference type="CDD" id="cd00600">
    <property type="entry name" value="Sm_like"/>
    <property type="match status" value="1"/>
</dbReference>
<dbReference type="HOGENOM" id="CLU_666989_0_0_6"/>
<dbReference type="EMBL" id="ASAD01000007">
    <property type="protein sequence ID" value="EON93457.1"/>
    <property type="molecule type" value="Genomic_DNA"/>
</dbReference>
<gene>
    <name evidence="1" type="ORF">MARLIPOL_05465</name>
</gene>
<evidence type="ECO:0000313" key="2">
    <source>
        <dbReference type="Proteomes" id="UP000016540"/>
    </source>
</evidence>
<dbReference type="RefSeq" id="WP_012137091.1">
    <property type="nucleotide sequence ID" value="NZ_KE007306.1"/>
</dbReference>